<feature type="non-terminal residue" evidence="1">
    <location>
        <position position="220"/>
    </location>
</feature>
<evidence type="ECO:0000313" key="2">
    <source>
        <dbReference type="Proteomes" id="UP001558613"/>
    </source>
</evidence>
<keyword evidence="2" id="KW-1185">Reference proteome</keyword>
<feature type="non-terminal residue" evidence="1">
    <location>
        <position position="1"/>
    </location>
</feature>
<name>A0ABR3NQ67_9TELE</name>
<comment type="caution">
    <text evidence="1">The sequence shown here is derived from an EMBL/GenBank/DDBJ whole genome shotgun (WGS) entry which is preliminary data.</text>
</comment>
<dbReference type="PANTHER" id="PTHR22796:SF6">
    <property type="entry name" value="INTERFERON-INDUCED VERY LARGE GTPASE 1-RELATED"/>
    <property type="match status" value="1"/>
</dbReference>
<reference evidence="1 2" key="1">
    <citation type="submission" date="2023-09" db="EMBL/GenBank/DDBJ databases">
        <authorList>
            <person name="Wang M."/>
        </authorList>
    </citation>
    <scope>NUCLEOTIDE SEQUENCE [LARGE SCALE GENOMIC DNA]</scope>
    <source>
        <strain evidence="1">GT-2023</strain>
        <tissue evidence="1">Liver</tissue>
    </source>
</reference>
<accession>A0ABR3NQ67</accession>
<dbReference type="EMBL" id="JAYMGO010000003">
    <property type="protein sequence ID" value="KAL1279022.1"/>
    <property type="molecule type" value="Genomic_DNA"/>
</dbReference>
<dbReference type="PANTHER" id="PTHR22796">
    <property type="entry name" value="URG4-RELATED"/>
    <property type="match status" value="1"/>
</dbReference>
<sequence length="220" mass="25739">SKHLALKLKDKKNDVETLKKEFNLFWEQSVKKIFTDTPSIKNIDIMKDVRAILSNIYESVPVGHWKISSKHNNVINVDSYSDYVQLKKFKDKFKGWIGFGPLSKDDEVQIRSLVTDVSQQTDKMIQSFNISKMGYNISCIQQLTDYIKARIMEHEGKSVKYVFKNDFFMDLVLFICMGAKDMINDQHKLFSDANDPTIYVEKKRDEYYIIFKKYCHGATS</sequence>
<proteinExistence type="predicted"/>
<organism evidence="1 2">
    <name type="scientific">Cirrhinus molitorella</name>
    <name type="common">mud carp</name>
    <dbReference type="NCBI Taxonomy" id="172907"/>
    <lineage>
        <taxon>Eukaryota</taxon>
        <taxon>Metazoa</taxon>
        <taxon>Chordata</taxon>
        <taxon>Craniata</taxon>
        <taxon>Vertebrata</taxon>
        <taxon>Euteleostomi</taxon>
        <taxon>Actinopterygii</taxon>
        <taxon>Neopterygii</taxon>
        <taxon>Teleostei</taxon>
        <taxon>Ostariophysi</taxon>
        <taxon>Cypriniformes</taxon>
        <taxon>Cyprinidae</taxon>
        <taxon>Labeoninae</taxon>
        <taxon>Labeonini</taxon>
        <taxon>Cirrhinus</taxon>
    </lineage>
</organism>
<protein>
    <submittedName>
        <fullName evidence="1">Uncharacterized protein</fullName>
    </submittedName>
</protein>
<dbReference type="Proteomes" id="UP001558613">
    <property type="component" value="Unassembled WGS sequence"/>
</dbReference>
<gene>
    <name evidence="1" type="ORF">QQF64_025695</name>
</gene>
<evidence type="ECO:0000313" key="1">
    <source>
        <dbReference type="EMBL" id="KAL1279022.1"/>
    </source>
</evidence>